<name>A0A6M3M241_9ZZZZ</name>
<evidence type="ECO:0000313" key="2">
    <source>
        <dbReference type="EMBL" id="QJB03282.1"/>
    </source>
</evidence>
<sequence length="54" mass="6251">MATKFFVSNKKVHKHPAPSPCLVKYEGQTLYDTKEEAYKHAEEYCDNCFPKLKG</sequence>
<proteinExistence type="predicted"/>
<reference evidence="1" key="1">
    <citation type="submission" date="2020-03" db="EMBL/GenBank/DDBJ databases">
        <title>The deep terrestrial virosphere.</title>
        <authorList>
            <person name="Holmfeldt K."/>
            <person name="Nilsson E."/>
            <person name="Simone D."/>
            <person name="Lopez-Fernandez M."/>
            <person name="Wu X."/>
            <person name="de Brujin I."/>
            <person name="Lundin D."/>
            <person name="Andersson A."/>
            <person name="Bertilsson S."/>
            <person name="Dopson M."/>
        </authorList>
    </citation>
    <scope>NUCLEOTIDE SEQUENCE</scope>
    <source>
        <strain evidence="1">MM171A00865</strain>
        <strain evidence="2">MM171B00812</strain>
    </source>
</reference>
<evidence type="ECO:0000313" key="1">
    <source>
        <dbReference type="EMBL" id="QJA99832.1"/>
    </source>
</evidence>
<dbReference type="AlphaFoldDB" id="A0A6M3M241"/>
<dbReference type="EMBL" id="MT143669">
    <property type="protein sequence ID" value="QJA99832.1"/>
    <property type="molecule type" value="Genomic_DNA"/>
</dbReference>
<accession>A0A6M3M241</accession>
<dbReference type="EMBL" id="MT143837">
    <property type="protein sequence ID" value="QJB03282.1"/>
    <property type="molecule type" value="Genomic_DNA"/>
</dbReference>
<organism evidence="1">
    <name type="scientific">viral metagenome</name>
    <dbReference type="NCBI Taxonomy" id="1070528"/>
    <lineage>
        <taxon>unclassified sequences</taxon>
        <taxon>metagenomes</taxon>
        <taxon>organismal metagenomes</taxon>
    </lineage>
</organism>
<gene>
    <name evidence="1" type="ORF">MM171A00865_0022</name>
    <name evidence="2" type="ORF">MM171B00812_0005</name>
</gene>
<protein>
    <submittedName>
        <fullName evidence="1">Uncharacterized protein</fullName>
    </submittedName>
</protein>